<keyword evidence="1" id="KW-1133">Transmembrane helix</keyword>
<dbReference type="EMBL" id="CP049869">
    <property type="protein sequence ID" value="QIK78485.1"/>
    <property type="molecule type" value="Genomic_DNA"/>
</dbReference>
<organism evidence="2 3">
    <name type="scientific">Sphingomonas piscis</name>
    <dbReference type="NCBI Taxonomy" id="2714943"/>
    <lineage>
        <taxon>Bacteria</taxon>
        <taxon>Pseudomonadati</taxon>
        <taxon>Pseudomonadota</taxon>
        <taxon>Alphaproteobacteria</taxon>
        <taxon>Sphingomonadales</taxon>
        <taxon>Sphingomonadaceae</taxon>
        <taxon>Sphingomonas</taxon>
    </lineage>
</organism>
<accession>A0A6G7YP14</accession>
<keyword evidence="3" id="KW-1185">Reference proteome</keyword>
<keyword evidence="1" id="KW-0472">Membrane</keyword>
<dbReference type="RefSeq" id="WP_166410878.1">
    <property type="nucleotide sequence ID" value="NZ_CP049869.1"/>
</dbReference>
<feature type="transmembrane region" description="Helical" evidence="1">
    <location>
        <begin position="45"/>
        <end position="64"/>
    </location>
</feature>
<feature type="transmembrane region" description="Helical" evidence="1">
    <location>
        <begin position="15"/>
        <end position="33"/>
    </location>
</feature>
<name>A0A6G7YP14_9SPHN</name>
<dbReference type="Proteomes" id="UP000503222">
    <property type="component" value="Chromosome"/>
</dbReference>
<proteinExistence type="predicted"/>
<dbReference type="KEGG" id="spii:G7077_05785"/>
<dbReference type="AlphaFoldDB" id="A0A6G7YP14"/>
<keyword evidence="1" id="KW-0812">Transmembrane</keyword>
<evidence type="ECO:0000256" key="1">
    <source>
        <dbReference type="SAM" id="Phobius"/>
    </source>
</evidence>
<protein>
    <submittedName>
        <fullName evidence="2">Uncharacterized protein</fullName>
    </submittedName>
</protein>
<evidence type="ECO:0000313" key="2">
    <source>
        <dbReference type="EMBL" id="QIK78485.1"/>
    </source>
</evidence>
<reference evidence="2 3" key="1">
    <citation type="submission" date="2020-03" db="EMBL/GenBank/DDBJ databases">
        <title>Sphingomonas sp. nov., isolated from fish.</title>
        <authorList>
            <person name="Hyun D.-W."/>
            <person name="Bae J.-W."/>
        </authorList>
    </citation>
    <scope>NUCLEOTIDE SEQUENCE [LARGE SCALE GENOMIC DNA]</scope>
    <source>
        <strain evidence="2 3">HDW15B</strain>
    </source>
</reference>
<sequence length="71" mass="7893">MNDDQIWKTRFHQLMLVRLIGLAVFALGIAIMSTDLLRPGGWPQVGAILAILGALGSLLAPRLLKKVWERQ</sequence>
<gene>
    <name evidence="2" type="ORF">G7077_05785</name>
</gene>
<evidence type="ECO:0000313" key="3">
    <source>
        <dbReference type="Proteomes" id="UP000503222"/>
    </source>
</evidence>